<protein>
    <submittedName>
        <fullName evidence="1">Uncharacterized protein</fullName>
    </submittedName>
</protein>
<organism evidence="1">
    <name type="scientific">marine metagenome</name>
    <dbReference type="NCBI Taxonomy" id="408172"/>
    <lineage>
        <taxon>unclassified sequences</taxon>
        <taxon>metagenomes</taxon>
        <taxon>ecological metagenomes</taxon>
    </lineage>
</organism>
<dbReference type="AlphaFoldDB" id="A0A382DDK5"/>
<evidence type="ECO:0000313" key="1">
    <source>
        <dbReference type="EMBL" id="SVB35747.1"/>
    </source>
</evidence>
<reference evidence="1" key="1">
    <citation type="submission" date="2018-05" db="EMBL/GenBank/DDBJ databases">
        <authorList>
            <person name="Lanie J.A."/>
            <person name="Ng W.-L."/>
            <person name="Kazmierczak K.M."/>
            <person name="Andrzejewski T.M."/>
            <person name="Davidsen T.M."/>
            <person name="Wayne K.J."/>
            <person name="Tettelin H."/>
            <person name="Glass J.I."/>
            <person name="Rusch D."/>
            <person name="Podicherti R."/>
            <person name="Tsui H.-C.T."/>
            <person name="Winkler M.E."/>
        </authorList>
    </citation>
    <scope>NUCLEOTIDE SEQUENCE</scope>
</reference>
<name>A0A382DDK5_9ZZZZ</name>
<dbReference type="EMBL" id="UINC01038560">
    <property type="protein sequence ID" value="SVB35747.1"/>
    <property type="molecule type" value="Genomic_DNA"/>
</dbReference>
<sequence>VEDLEAKWLAFTEEHSYVEKEVYDELQETAHLFDMDDGIHAKWSPDGLLGMLLVFDPEEAEHLLAAFYAGMDGVDEAQEAFAVWVGSLMGMLRQCMQTLEP</sequence>
<accession>A0A382DDK5</accession>
<proteinExistence type="predicted"/>
<gene>
    <name evidence="1" type="ORF">METZ01_LOCUS188601</name>
</gene>
<feature type="non-terminal residue" evidence="1">
    <location>
        <position position="1"/>
    </location>
</feature>